<dbReference type="PANTHER" id="PTHR10291:SF43">
    <property type="entry name" value="DEHYDRODOLICHYL DIPHOSPHATE SYNTHASE COMPLEX SUBUNIT DHDDS"/>
    <property type="match status" value="1"/>
</dbReference>
<proteinExistence type="inferred from homology"/>
<dbReference type="Pfam" id="PF01255">
    <property type="entry name" value="Prenyltransf"/>
    <property type="match status" value="1"/>
</dbReference>
<evidence type="ECO:0000256" key="1">
    <source>
        <dbReference type="ARBA" id="ARBA00005432"/>
    </source>
</evidence>
<evidence type="ECO:0000313" key="6">
    <source>
        <dbReference type="Proteomes" id="UP001179952"/>
    </source>
</evidence>
<dbReference type="InterPro" id="IPR018520">
    <property type="entry name" value="UPP_synth-like_CS"/>
</dbReference>
<evidence type="ECO:0000313" key="5">
    <source>
        <dbReference type="EMBL" id="KAK1264108.1"/>
    </source>
</evidence>
<sequence>MEHGSKVSHTYDFVGSVWSFFRRCVYSIISIGPIPNHIAFIMDGNRRYAKCHGLKPNAGHRMGFLALMSVLQYCYEMGVHYVTVYAFSIDNFNRTPEEVQHVMDLMQDKIEGLLKEESFVNKYGIRVNFWGNLRLLRESVRLAAEKAMAATAENKGAVLSICIAYTSRDEIVHAIQGACKEKYNQNQSSKDVKEDEISIADLESHMYTSGCPDPDIIVRTSGETRLSNFLLWQSSRSYLHVHNALWPEISFCHLVWEILQYQRVQPFLVKQKEKSL</sequence>
<keyword evidence="2 4" id="KW-0808">Transferase</keyword>
<evidence type="ECO:0000256" key="4">
    <source>
        <dbReference type="RuleBase" id="RU363018"/>
    </source>
</evidence>
<reference evidence="5" key="2">
    <citation type="submission" date="2023-06" db="EMBL/GenBank/DDBJ databases">
        <authorList>
            <person name="Ma L."/>
            <person name="Liu K.-W."/>
            <person name="Li Z."/>
            <person name="Hsiao Y.-Y."/>
            <person name="Qi Y."/>
            <person name="Fu T."/>
            <person name="Tang G."/>
            <person name="Zhang D."/>
            <person name="Sun W.-H."/>
            <person name="Liu D.-K."/>
            <person name="Li Y."/>
            <person name="Chen G.-Z."/>
            <person name="Liu X.-D."/>
            <person name="Liao X.-Y."/>
            <person name="Jiang Y.-T."/>
            <person name="Yu X."/>
            <person name="Hao Y."/>
            <person name="Huang J."/>
            <person name="Zhao X.-W."/>
            <person name="Ke S."/>
            <person name="Chen Y.-Y."/>
            <person name="Wu W.-L."/>
            <person name="Hsu J.-L."/>
            <person name="Lin Y.-F."/>
            <person name="Huang M.-D."/>
            <person name="Li C.-Y."/>
            <person name="Huang L."/>
            <person name="Wang Z.-W."/>
            <person name="Zhao X."/>
            <person name="Zhong W.-Y."/>
            <person name="Peng D.-H."/>
            <person name="Ahmad S."/>
            <person name="Lan S."/>
            <person name="Zhang J.-S."/>
            <person name="Tsai W.-C."/>
            <person name="Van De Peer Y."/>
            <person name="Liu Z.-J."/>
        </authorList>
    </citation>
    <scope>NUCLEOTIDE SEQUENCE</scope>
    <source>
        <strain evidence="5">SCP</strain>
        <tissue evidence="5">Leaves</tissue>
    </source>
</reference>
<name>A0AAV9AIZ5_ACOGR</name>
<comment type="caution">
    <text evidence="5">The sequence shown here is derived from an EMBL/GenBank/DDBJ whole genome shotgun (WGS) entry which is preliminary data.</text>
</comment>
<dbReference type="InterPro" id="IPR036424">
    <property type="entry name" value="UPP_synth-like_sf"/>
</dbReference>
<dbReference type="CDD" id="cd00475">
    <property type="entry name" value="Cis_IPPS"/>
    <property type="match status" value="1"/>
</dbReference>
<dbReference type="PROSITE" id="PS01066">
    <property type="entry name" value="UPP_SYNTHASE"/>
    <property type="match status" value="1"/>
</dbReference>
<dbReference type="SUPFAM" id="SSF64005">
    <property type="entry name" value="Undecaprenyl diphosphate synthase"/>
    <property type="match status" value="1"/>
</dbReference>
<evidence type="ECO:0000256" key="2">
    <source>
        <dbReference type="ARBA" id="ARBA00022679"/>
    </source>
</evidence>
<protein>
    <recommendedName>
        <fullName evidence="4">Alkyl transferase</fullName>
        <ecNumber evidence="4">2.5.1.-</ecNumber>
    </recommendedName>
</protein>
<dbReference type="AlphaFoldDB" id="A0AAV9AIZ5"/>
<reference evidence="5" key="1">
    <citation type="journal article" date="2023" name="Nat. Commun.">
        <title>Diploid and tetraploid genomes of Acorus and the evolution of monocots.</title>
        <authorList>
            <person name="Ma L."/>
            <person name="Liu K.W."/>
            <person name="Li Z."/>
            <person name="Hsiao Y.Y."/>
            <person name="Qi Y."/>
            <person name="Fu T."/>
            <person name="Tang G.D."/>
            <person name="Zhang D."/>
            <person name="Sun W.H."/>
            <person name="Liu D.K."/>
            <person name="Li Y."/>
            <person name="Chen G.Z."/>
            <person name="Liu X.D."/>
            <person name="Liao X.Y."/>
            <person name="Jiang Y.T."/>
            <person name="Yu X."/>
            <person name="Hao Y."/>
            <person name="Huang J."/>
            <person name="Zhao X.W."/>
            <person name="Ke S."/>
            <person name="Chen Y.Y."/>
            <person name="Wu W.L."/>
            <person name="Hsu J.L."/>
            <person name="Lin Y.F."/>
            <person name="Huang M.D."/>
            <person name="Li C.Y."/>
            <person name="Huang L."/>
            <person name="Wang Z.W."/>
            <person name="Zhao X."/>
            <person name="Zhong W.Y."/>
            <person name="Peng D.H."/>
            <person name="Ahmad S."/>
            <person name="Lan S."/>
            <person name="Zhang J.S."/>
            <person name="Tsai W.C."/>
            <person name="Van de Peer Y."/>
            <person name="Liu Z.J."/>
        </authorList>
    </citation>
    <scope>NUCLEOTIDE SEQUENCE</scope>
    <source>
        <strain evidence="5">SCP</strain>
    </source>
</reference>
<dbReference type="EC" id="2.5.1.-" evidence="4"/>
<dbReference type="InterPro" id="IPR001441">
    <property type="entry name" value="UPP_synth-like"/>
</dbReference>
<keyword evidence="3" id="KW-0460">Magnesium</keyword>
<comment type="similarity">
    <text evidence="1 4">Belongs to the UPP synthase family.</text>
</comment>
<dbReference type="PANTHER" id="PTHR10291">
    <property type="entry name" value="DEHYDRODOLICHYL DIPHOSPHATE SYNTHASE FAMILY MEMBER"/>
    <property type="match status" value="1"/>
</dbReference>
<dbReference type="HAMAP" id="MF_01139">
    <property type="entry name" value="ISPT"/>
    <property type="match status" value="1"/>
</dbReference>
<dbReference type="GO" id="GO:0045547">
    <property type="term" value="F:ditrans,polycis-polyprenyl diphosphate synthase [(2E,6E)-farnesyl diphosphate specific] activity"/>
    <property type="evidence" value="ECO:0007669"/>
    <property type="project" value="TreeGrafter"/>
</dbReference>
<gene>
    <name evidence="5" type="ORF">QJS04_geneDACA009428</name>
</gene>
<accession>A0AAV9AIZ5</accession>
<evidence type="ECO:0000256" key="3">
    <source>
        <dbReference type="ARBA" id="ARBA00022842"/>
    </source>
</evidence>
<dbReference type="Gene3D" id="3.40.1180.10">
    <property type="entry name" value="Decaprenyl diphosphate synthase-like"/>
    <property type="match status" value="1"/>
</dbReference>
<dbReference type="FunFam" id="3.40.1180.10:FF:000005">
    <property type="entry name" value="Alkyl transferase"/>
    <property type="match status" value="1"/>
</dbReference>
<keyword evidence="6" id="KW-1185">Reference proteome</keyword>
<dbReference type="GO" id="GO:0016094">
    <property type="term" value="P:polyprenol biosynthetic process"/>
    <property type="evidence" value="ECO:0007669"/>
    <property type="project" value="TreeGrafter"/>
</dbReference>
<dbReference type="Proteomes" id="UP001179952">
    <property type="component" value="Unassembled WGS sequence"/>
</dbReference>
<dbReference type="NCBIfam" id="TIGR00055">
    <property type="entry name" value="uppS"/>
    <property type="match status" value="1"/>
</dbReference>
<organism evidence="5 6">
    <name type="scientific">Acorus gramineus</name>
    <name type="common">Dwarf sweet flag</name>
    <dbReference type="NCBI Taxonomy" id="55184"/>
    <lineage>
        <taxon>Eukaryota</taxon>
        <taxon>Viridiplantae</taxon>
        <taxon>Streptophyta</taxon>
        <taxon>Embryophyta</taxon>
        <taxon>Tracheophyta</taxon>
        <taxon>Spermatophyta</taxon>
        <taxon>Magnoliopsida</taxon>
        <taxon>Liliopsida</taxon>
        <taxon>Acoraceae</taxon>
        <taxon>Acorus</taxon>
    </lineage>
</organism>
<dbReference type="GO" id="GO:0005783">
    <property type="term" value="C:endoplasmic reticulum"/>
    <property type="evidence" value="ECO:0007669"/>
    <property type="project" value="TreeGrafter"/>
</dbReference>
<dbReference type="EMBL" id="JAUJYN010000009">
    <property type="protein sequence ID" value="KAK1264108.1"/>
    <property type="molecule type" value="Genomic_DNA"/>
</dbReference>